<evidence type="ECO:0000256" key="4">
    <source>
        <dbReference type="ARBA" id="ARBA00022917"/>
    </source>
</evidence>
<proteinExistence type="predicted"/>
<dbReference type="Gene3D" id="3.40.50.620">
    <property type="entry name" value="HUPs"/>
    <property type="match status" value="1"/>
</dbReference>
<dbReference type="PRINTS" id="PR01041">
    <property type="entry name" value="TRNASYNTHMET"/>
</dbReference>
<dbReference type="PANTHER" id="PTHR45765:SF1">
    <property type="entry name" value="METHIONINE--TRNA LIGASE, CYTOPLASMIC"/>
    <property type="match status" value="1"/>
</dbReference>
<dbReference type="SUPFAM" id="SSF57770">
    <property type="entry name" value="Methionyl-tRNA synthetase (MetRS), Zn-domain"/>
    <property type="match status" value="1"/>
</dbReference>
<dbReference type="Gene3D" id="2.20.28.20">
    <property type="entry name" value="Methionyl-tRNA synthetase, Zn-domain"/>
    <property type="match status" value="1"/>
</dbReference>
<evidence type="ECO:0000256" key="1">
    <source>
        <dbReference type="ARBA" id="ARBA00022598"/>
    </source>
</evidence>
<keyword evidence="5" id="KW-0030">Aminoacyl-tRNA synthetase</keyword>
<feature type="domain" description="Methionyl/Leucyl tRNA synthetase" evidence="7">
    <location>
        <begin position="17"/>
        <end position="198"/>
    </location>
</feature>
<keyword evidence="1 8" id="KW-0436">Ligase</keyword>
<evidence type="ECO:0000259" key="7">
    <source>
        <dbReference type="Pfam" id="PF09334"/>
    </source>
</evidence>
<dbReference type="GO" id="GO:0004825">
    <property type="term" value="F:methionine-tRNA ligase activity"/>
    <property type="evidence" value="ECO:0007669"/>
    <property type="project" value="UniProtKB-EC"/>
</dbReference>
<gene>
    <name evidence="8" type="ORF">ABNO82_00995</name>
</gene>
<dbReference type="AlphaFoldDB" id="A0AAU7QRA3"/>
<name>A0AAU7QRA3_9FLAO</name>
<dbReference type="InterPro" id="IPR033911">
    <property type="entry name" value="MetRS_core"/>
</dbReference>
<sequence>MFNKIYIKKHNISIKYYIVTSALPYANSIIHIGHLAGVYIPSDLYVKFLIFLNKKVFFLSGSDEYGVSILLKSKEYKISPKILVNKYYLLNKYIFKKFNINFNSFIRTTSNKHIFFVKKCFNYFKKKKYIFKKKTLQFYDKKNNQYLPDRYIKGICKYCKNKSYLDQCDKCGNFLDINTLINPKSIINNNKLMLKKTSN</sequence>
<reference evidence="8" key="1">
    <citation type="submission" date="2024-06" db="EMBL/GenBank/DDBJ databases">
        <title>Diversity, functionality, and evolutionary history of bacterial symbionts in false click beetles (Coleoptera, Throscidae).</title>
        <authorList>
            <person name="Wierz J.C."/>
            <person name="Malm H."/>
            <person name="Kaltenpoth M."/>
            <person name="Engl T."/>
        </authorList>
    </citation>
    <scope>NUCLEOTIDE SEQUENCE</scope>
    <source>
        <strain evidence="8">Tder</strain>
    </source>
</reference>
<protein>
    <submittedName>
        <fullName evidence="8">Class I tRNA ligase family protein</fullName>
    </submittedName>
</protein>
<dbReference type="GO" id="GO:0005524">
    <property type="term" value="F:ATP binding"/>
    <property type="evidence" value="ECO:0007669"/>
    <property type="project" value="UniProtKB-KW"/>
</dbReference>
<dbReference type="InterPro" id="IPR015413">
    <property type="entry name" value="Methionyl/Leucyl_tRNA_Synth"/>
</dbReference>
<evidence type="ECO:0000313" key="8">
    <source>
        <dbReference type="EMBL" id="XBT18496.1"/>
    </source>
</evidence>
<comment type="catalytic activity">
    <reaction evidence="6">
        <text>tRNA(Met) + L-methionine + ATP = L-methionyl-tRNA(Met) + AMP + diphosphate</text>
        <dbReference type="Rhea" id="RHEA:13481"/>
        <dbReference type="Rhea" id="RHEA-COMP:9667"/>
        <dbReference type="Rhea" id="RHEA-COMP:9698"/>
        <dbReference type="ChEBI" id="CHEBI:30616"/>
        <dbReference type="ChEBI" id="CHEBI:33019"/>
        <dbReference type="ChEBI" id="CHEBI:57844"/>
        <dbReference type="ChEBI" id="CHEBI:78442"/>
        <dbReference type="ChEBI" id="CHEBI:78530"/>
        <dbReference type="ChEBI" id="CHEBI:456215"/>
        <dbReference type="EC" id="6.1.1.10"/>
    </reaction>
</comment>
<dbReference type="InterPro" id="IPR014729">
    <property type="entry name" value="Rossmann-like_a/b/a_fold"/>
</dbReference>
<dbReference type="PANTHER" id="PTHR45765">
    <property type="entry name" value="METHIONINE--TRNA LIGASE"/>
    <property type="match status" value="1"/>
</dbReference>
<keyword evidence="4" id="KW-0648">Protein biosynthesis</keyword>
<dbReference type="EMBL" id="CP157895">
    <property type="protein sequence ID" value="XBT18496.1"/>
    <property type="molecule type" value="Genomic_DNA"/>
</dbReference>
<keyword evidence="2" id="KW-0547">Nucleotide-binding</keyword>
<dbReference type="GO" id="GO:0006431">
    <property type="term" value="P:methionyl-tRNA aminoacylation"/>
    <property type="evidence" value="ECO:0007669"/>
    <property type="project" value="InterPro"/>
</dbReference>
<evidence type="ECO:0000256" key="6">
    <source>
        <dbReference type="ARBA" id="ARBA00047364"/>
    </source>
</evidence>
<evidence type="ECO:0000256" key="2">
    <source>
        <dbReference type="ARBA" id="ARBA00022741"/>
    </source>
</evidence>
<organism evidence="8">
    <name type="scientific">Candidatus Shikimatogenerans sp. Tder</name>
    <dbReference type="NCBI Taxonomy" id="3158566"/>
    <lineage>
        <taxon>Bacteria</taxon>
        <taxon>Pseudomonadati</taxon>
        <taxon>Bacteroidota</taxon>
        <taxon>Flavobacteriia</taxon>
        <taxon>Flavobacteriales</taxon>
        <taxon>Candidatus Shikimatogenerans</taxon>
    </lineage>
</organism>
<dbReference type="Pfam" id="PF09334">
    <property type="entry name" value="tRNA-synt_1g"/>
    <property type="match status" value="1"/>
</dbReference>
<dbReference type="InterPro" id="IPR029038">
    <property type="entry name" value="MetRS_Zn"/>
</dbReference>
<evidence type="ECO:0000256" key="5">
    <source>
        <dbReference type="ARBA" id="ARBA00023146"/>
    </source>
</evidence>
<dbReference type="InterPro" id="IPR023458">
    <property type="entry name" value="Met-tRNA_ligase_1"/>
</dbReference>
<accession>A0AAU7QRA3</accession>
<dbReference type="SUPFAM" id="SSF52374">
    <property type="entry name" value="Nucleotidylyl transferase"/>
    <property type="match status" value="1"/>
</dbReference>
<dbReference type="GO" id="GO:0005829">
    <property type="term" value="C:cytosol"/>
    <property type="evidence" value="ECO:0007669"/>
    <property type="project" value="TreeGrafter"/>
</dbReference>
<keyword evidence="3" id="KW-0067">ATP-binding</keyword>
<evidence type="ECO:0000256" key="3">
    <source>
        <dbReference type="ARBA" id="ARBA00022840"/>
    </source>
</evidence>